<evidence type="ECO:0000256" key="2">
    <source>
        <dbReference type="ARBA" id="ARBA00008170"/>
    </source>
</evidence>
<feature type="domain" description="Sodium/calcium exchanger membrane region" evidence="9">
    <location>
        <begin position="90"/>
        <end position="243"/>
    </location>
</feature>
<evidence type="ECO:0000259" key="9">
    <source>
        <dbReference type="Pfam" id="PF01699"/>
    </source>
</evidence>
<dbReference type="InterPro" id="IPR044880">
    <property type="entry name" value="NCX_ion-bd_dom_sf"/>
</dbReference>
<reference evidence="10 11" key="1">
    <citation type="submission" date="2024-02" db="EMBL/GenBank/DDBJ databases">
        <title>A draft genome for the cacao thread blight pathogen Marasmius crinis-equi.</title>
        <authorList>
            <person name="Cohen S.P."/>
            <person name="Baruah I.K."/>
            <person name="Amoako-Attah I."/>
            <person name="Bukari Y."/>
            <person name="Meinhardt L.W."/>
            <person name="Bailey B.A."/>
        </authorList>
    </citation>
    <scope>NUCLEOTIDE SEQUENCE [LARGE SCALE GENOMIC DNA]</scope>
    <source>
        <strain evidence="10 11">GH-76</strain>
    </source>
</reference>
<feature type="transmembrane region" description="Helical" evidence="8">
    <location>
        <begin position="172"/>
        <end position="191"/>
    </location>
</feature>
<evidence type="ECO:0000256" key="1">
    <source>
        <dbReference type="ARBA" id="ARBA00004127"/>
    </source>
</evidence>
<protein>
    <recommendedName>
        <fullName evidence="9">Sodium/calcium exchanger membrane region domain-containing protein</fullName>
    </recommendedName>
</protein>
<evidence type="ECO:0000313" key="10">
    <source>
        <dbReference type="EMBL" id="KAL0580920.1"/>
    </source>
</evidence>
<keyword evidence="3" id="KW-0813">Transport</keyword>
<keyword evidence="7 8" id="KW-0472">Membrane</keyword>
<evidence type="ECO:0000256" key="7">
    <source>
        <dbReference type="ARBA" id="ARBA00023136"/>
    </source>
</evidence>
<evidence type="ECO:0000256" key="5">
    <source>
        <dbReference type="ARBA" id="ARBA00022989"/>
    </source>
</evidence>
<dbReference type="PANTHER" id="PTHR31503">
    <property type="entry name" value="VACUOLAR CALCIUM ION TRANSPORTER"/>
    <property type="match status" value="1"/>
</dbReference>
<dbReference type="InterPro" id="IPR004837">
    <property type="entry name" value="NaCa_Exmemb"/>
</dbReference>
<sequence>MGVLTLTLPAAFYSIQEHNDPEHAINDDTRKVFLHISHGLAIILLVVYICSRFYLHNPPGDEDIEVPTALRDEEEVFLHGEPVVNQWVCIAMLIIALALMATTAVWLIESVEVVRAEHSIPEEWFGLILLPFASFSADGALALGYFVRYVIQSIRGKDKPPPVLARAQAIDLSIQFILFWMPLIVLLGWWTGRPLPLLFDFFELAVLLGSCFLVNYVTQDGKTNWAEGVAMVAFYIMIVLTAWYYHGQSDVAELLKYGVCNIAEHGAAAGGEGSGGGGGH</sequence>
<dbReference type="EMBL" id="JBAHYK010000020">
    <property type="protein sequence ID" value="KAL0580920.1"/>
    <property type="molecule type" value="Genomic_DNA"/>
</dbReference>
<evidence type="ECO:0000256" key="8">
    <source>
        <dbReference type="SAM" id="Phobius"/>
    </source>
</evidence>
<accession>A0ABR3FZN9</accession>
<gene>
    <name evidence="10" type="ORF">V5O48_001114</name>
</gene>
<keyword evidence="11" id="KW-1185">Reference proteome</keyword>
<comment type="caution">
    <text evidence="10">The sequence shown here is derived from an EMBL/GenBank/DDBJ whole genome shotgun (WGS) entry which is preliminary data.</text>
</comment>
<feature type="transmembrane region" description="Helical" evidence="8">
    <location>
        <begin position="32"/>
        <end position="50"/>
    </location>
</feature>
<evidence type="ECO:0000256" key="4">
    <source>
        <dbReference type="ARBA" id="ARBA00022692"/>
    </source>
</evidence>
<comment type="similarity">
    <text evidence="2">Belongs to the Ca(2+):cation antiporter (CaCA) (TC 2.A.19) family.</text>
</comment>
<name>A0ABR3FZN9_9AGAR</name>
<organism evidence="10 11">
    <name type="scientific">Marasmius crinis-equi</name>
    <dbReference type="NCBI Taxonomy" id="585013"/>
    <lineage>
        <taxon>Eukaryota</taxon>
        <taxon>Fungi</taxon>
        <taxon>Dikarya</taxon>
        <taxon>Basidiomycota</taxon>
        <taxon>Agaricomycotina</taxon>
        <taxon>Agaricomycetes</taxon>
        <taxon>Agaricomycetidae</taxon>
        <taxon>Agaricales</taxon>
        <taxon>Marasmiineae</taxon>
        <taxon>Marasmiaceae</taxon>
        <taxon>Marasmius</taxon>
    </lineage>
</organism>
<evidence type="ECO:0000256" key="6">
    <source>
        <dbReference type="ARBA" id="ARBA00023065"/>
    </source>
</evidence>
<comment type="subcellular location">
    <subcellularLocation>
        <location evidence="1">Endomembrane system</location>
        <topology evidence="1">Multi-pass membrane protein</topology>
    </subcellularLocation>
</comment>
<feature type="transmembrane region" description="Helical" evidence="8">
    <location>
        <begin position="197"/>
        <end position="217"/>
    </location>
</feature>
<evidence type="ECO:0000256" key="3">
    <source>
        <dbReference type="ARBA" id="ARBA00022448"/>
    </source>
</evidence>
<proteinExistence type="inferred from homology"/>
<feature type="transmembrane region" description="Helical" evidence="8">
    <location>
        <begin position="229"/>
        <end position="246"/>
    </location>
</feature>
<evidence type="ECO:0000313" key="11">
    <source>
        <dbReference type="Proteomes" id="UP001465976"/>
    </source>
</evidence>
<feature type="transmembrane region" description="Helical" evidence="8">
    <location>
        <begin position="128"/>
        <end position="151"/>
    </location>
</feature>
<dbReference type="Proteomes" id="UP001465976">
    <property type="component" value="Unassembled WGS sequence"/>
</dbReference>
<dbReference type="Gene3D" id="1.20.1420.30">
    <property type="entry name" value="NCX, central ion-binding region"/>
    <property type="match status" value="1"/>
</dbReference>
<keyword evidence="5 8" id="KW-1133">Transmembrane helix</keyword>
<keyword evidence="4 8" id="KW-0812">Transmembrane</keyword>
<feature type="transmembrane region" description="Helical" evidence="8">
    <location>
        <begin position="87"/>
        <end position="108"/>
    </location>
</feature>
<dbReference type="InterPro" id="IPR004713">
    <property type="entry name" value="CaH_exchang"/>
</dbReference>
<keyword evidence="6" id="KW-0406">Ion transport</keyword>
<dbReference type="PANTHER" id="PTHR31503:SF20">
    <property type="entry name" value="CA(2+)_H(+) EXCHANGER, PUTATIVE (EUROFUNG)-RELATED"/>
    <property type="match status" value="1"/>
</dbReference>
<dbReference type="Pfam" id="PF01699">
    <property type="entry name" value="Na_Ca_ex"/>
    <property type="match status" value="1"/>
</dbReference>